<evidence type="ECO:0000313" key="1">
    <source>
        <dbReference type="EMBL" id="AEF85992.1"/>
    </source>
</evidence>
<sequence length="71" mass="8263">MLQLEDDPFFDGFEQGRIEGYEDGVISVYDEFELKFQEIARQFHRCGLDIDQIMSITGLEEEEVEEALEAV</sequence>
<dbReference type="AlphaFoldDB" id="F5YJ75"/>
<dbReference type="HOGENOM" id="CLU_2738872_0_0_12"/>
<organism evidence="1 2">
    <name type="scientific">Treponema primitia (strain ATCC BAA-887 / DSM 12427 / ZAS-2)</name>
    <dbReference type="NCBI Taxonomy" id="545694"/>
    <lineage>
        <taxon>Bacteria</taxon>
        <taxon>Pseudomonadati</taxon>
        <taxon>Spirochaetota</taxon>
        <taxon>Spirochaetia</taxon>
        <taxon>Spirochaetales</taxon>
        <taxon>Treponemataceae</taxon>
        <taxon>Treponema</taxon>
    </lineage>
</organism>
<accession>F5YJ75</accession>
<proteinExistence type="predicted"/>
<keyword evidence="2" id="KW-1185">Reference proteome</keyword>
<dbReference type="EMBL" id="CP001843">
    <property type="protein sequence ID" value="AEF85992.1"/>
    <property type="molecule type" value="Genomic_DNA"/>
</dbReference>
<dbReference type="RefSeq" id="WP_015708055.1">
    <property type="nucleotide sequence ID" value="NC_015578.1"/>
</dbReference>
<reference evidence="2" key="1">
    <citation type="submission" date="2009-12" db="EMBL/GenBank/DDBJ databases">
        <title>Complete sequence of Treponema primitia strain ZAS-2.</title>
        <authorList>
            <person name="Tetu S.G."/>
            <person name="Matson E."/>
            <person name="Ren Q."/>
            <person name="Seshadri R."/>
            <person name="Elbourne L."/>
            <person name="Hassan K.A."/>
            <person name="Durkin A."/>
            <person name="Radune D."/>
            <person name="Mohamoud Y."/>
            <person name="Shay R."/>
            <person name="Jin S."/>
            <person name="Zhang X."/>
            <person name="Lucey K."/>
            <person name="Ballor N.R."/>
            <person name="Ottesen E."/>
            <person name="Rosenthal R."/>
            <person name="Allen A."/>
            <person name="Leadbetter J.R."/>
            <person name="Paulsen I.T."/>
        </authorList>
    </citation>
    <scope>NUCLEOTIDE SEQUENCE [LARGE SCALE GENOMIC DNA]</scope>
    <source>
        <strain evidence="2">ATCC BAA-887 / DSM 12427 / ZAS-2</strain>
    </source>
</reference>
<protein>
    <submittedName>
        <fullName evidence="1">Uncharacterized protein</fullName>
    </submittedName>
</protein>
<evidence type="ECO:0000313" key="2">
    <source>
        <dbReference type="Proteomes" id="UP000009223"/>
    </source>
</evidence>
<gene>
    <name evidence="1" type="ordered locus">TREPR_2119</name>
</gene>
<name>F5YJ75_TREPZ</name>
<reference evidence="1 2" key="2">
    <citation type="journal article" date="2011" name="ISME J.">
        <title>RNA-seq reveals cooperative metabolic interactions between two termite-gut spirochete species in co-culture.</title>
        <authorList>
            <person name="Rosenthal A.Z."/>
            <person name="Matson E.G."/>
            <person name="Eldar A."/>
            <person name="Leadbetter J.R."/>
        </authorList>
    </citation>
    <scope>NUCLEOTIDE SEQUENCE [LARGE SCALE GENOMIC DNA]</scope>
    <source>
        <strain evidence="2">ATCC BAA-887 / DSM 12427 / ZAS-2</strain>
    </source>
</reference>
<dbReference type="Proteomes" id="UP000009223">
    <property type="component" value="Chromosome"/>
</dbReference>
<dbReference type="KEGG" id="tpi:TREPR_2119"/>